<evidence type="ECO:0000313" key="7">
    <source>
        <dbReference type="Proteomes" id="UP000078532"/>
    </source>
</evidence>
<accession>A0A1B7LDD2</accession>
<dbReference type="Gene3D" id="3.30.360.90">
    <property type="match status" value="1"/>
</dbReference>
<dbReference type="InterPro" id="IPR035326">
    <property type="entry name" value="Beta_sandwich_Seath"/>
</dbReference>
<dbReference type="Pfam" id="PF22671">
    <property type="entry name" value="Gp18_domIII_N"/>
    <property type="match status" value="1"/>
</dbReference>
<evidence type="ECO:0000259" key="5">
    <source>
        <dbReference type="Pfam" id="PF22671"/>
    </source>
</evidence>
<sequence>MAGGTWSPTEAKVRPGFYMNFVAAALAAIQPGARGIVAIPVKANWGPAKQIVEITDEKSLIDTYGADVDGGFTAYNSIKLALLGGAKTVLGYRLVDSAAAKASITLKDTAATPADVLTLTTKYETARPFKVTVRDNAVDPTNKQDIVLYEDTKQLYVFTFVKGAGVVDNAVAAINNDANNKWITATKVADGNNTIANVTSQAFTGGNAGVGSIANTDYVDAMSAFETRRFNFFALDGATDASLQTSVKAWIERLRSEGKGVVAVMGGSVTDDQTPATANSRSTGFNYEGVINVGVSGIMDGVTYSSAQVACWVAGKAAGQALSESLTYAVTPFDDVTPRLTHNQVVAGLQAGTLLLVHDGEKVIVEQGINTLTSLRQGQNNQWKKIRAIRVMDAINDDLLKTAQDNYIGKVNNNDDGKVALISACKQYMETLVNGGLIEKDFSVYLDPDYHPALSAPDEVYIKWDARIVDSMEKIFGTFVVH</sequence>
<feature type="domain" description="Tail sheath protein C-terminal" evidence="4">
    <location>
        <begin position="379"/>
        <end position="481"/>
    </location>
</feature>
<dbReference type="RefSeq" id="WP_066669128.1">
    <property type="nucleotide sequence ID" value="NZ_LYVF01000168.1"/>
</dbReference>
<dbReference type="InterPro" id="IPR054564">
    <property type="entry name" value="Gp18_domIII_N"/>
</dbReference>
<evidence type="ECO:0000259" key="3">
    <source>
        <dbReference type="Pfam" id="PF17481"/>
    </source>
</evidence>
<dbReference type="EMBL" id="LYVF01000168">
    <property type="protein sequence ID" value="OAT81104.1"/>
    <property type="molecule type" value="Genomic_DNA"/>
</dbReference>
<organism evidence="6 7">
    <name type="scientific">Desulfotomaculum copahuensis</name>
    <dbReference type="NCBI Taxonomy" id="1838280"/>
    <lineage>
        <taxon>Bacteria</taxon>
        <taxon>Bacillati</taxon>
        <taxon>Bacillota</taxon>
        <taxon>Clostridia</taxon>
        <taxon>Eubacteriales</taxon>
        <taxon>Desulfotomaculaceae</taxon>
        <taxon>Desulfotomaculum</taxon>
    </lineage>
</organism>
<dbReference type="InterPro" id="IPR035089">
    <property type="entry name" value="Phage_sheath_subtilisin"/>
</dbReference>
<gene>
    <name evidence="6" type="ORF">A6M21_11880</name>
</gene>
<feature type="domain" description="Tail sheath protein Gp18-like" evidence="5">
    <location>
        <begin position="34"/>
        <end position="69"/>
    </location>
</feature>
<comment type="caution">
    <text evidence="6">The sequence shown here is derived from an EMBL/GenBank/DDBJ whole genome shotgun (WGS) entry which is preliminary data.</text>
</comment>
<evidence type="ECO:0000259" key="2">
    <source>
        <dbReference type="Pfam" id="PF04984"/>
    </source>
</evidence>
<evidence type="ECO:0000313" key="6">
    <source>
        <dbReference type="EMBL" id="OAT81104.1"/>
    </source>
</evidence>
<protein>
    <submittedName>
        <fullName evidence="6">Phage tail sheath protein</fullName>
    </submittedName>
</protein>
<dbReference type="Gene3D" id="3.30.1370.220">
    <property type="match status" value="1"/>
</dbReference>
<evidence type="ECO:0000259" key="4">
    <source>
        <dbReference type="Pfam" id="PF17482"/>
    </source>
</evidence>
<comment type="similarity">
    <text evidence="1">Belongs to the myoviridae tail sheath protein family.</text>
</comment>
<proteinExistence type="inferred from homology"/>
<name>A0A1B7LDD2_9FIRM</name>
<evidence type="ECO:0000256" key="1">
    <source>
        <dbReference type="ARBA" id="ARBA00008005"/>
    </source>
</evidence>
<dbReference type="OrthoDB" id="89060at2"/>
<dbReference type="AlphaFoldDB" id="A0A1B7LDD2"/>
<dbReference type="Pfam" id="PF17482">
    <property type="entry name" value="Phage_sheath_1C"/>
    <property type="match status" value="1"/>
</dbReference>
<dbReference type="STRING" id="1838280.A6M21_11880"/>
<dbReference type="Proteomes" id="UP000078532">
    <property type="component" value="Unassembled WGS sequence"/>
</dbReference>
<dbReference type="Gene3D" id="3.40.50.11790">
    <property type="match status" value="1"/>
</dbReference>
<feature type="domain" description="Tail sheath protein subtilisin-like" evidence="2">
    <location>
        <begin position="211"/>
        <end position="371"/>
    </location>
</feature>
<feature type="domain" description="Phage tail sheath protein-like beta-sandwich" evidence="3">
    <location>
        <begin position="98"/>
        <end position="207"/>
    </location>
</feature>
<dbReference type="Pfam" id="PF04984">
    <property type="entry name" value="Phage_sheath_1"/>
    <property type="match status" value="1"/>
</dbReference>
<reference evidence="6 7" key="1">
    <citation type="submission" date="2016-04" db="EMBL/GenBank/DDBJ databases">
        <authorList>
            <person name="Evans L.H."/>
            <person name="Alamgir A."/>
            <person name="Owens N."/>
            <person name="Weber N.D."/>
            <person name="Virtaneva K."/>
            <person name="Barbian K."/>
            <person name="Babar A."/>
            <person name="Rosenke K."/>
        </authorList>
    </citation>
    <scope>NUCLEOTIDE SEQUENCE [LARGE SCALE GENOMIC DNA]</scope>
    <source>
        <strain evidence="6 7">LMa1</strain>
    </source>
</reference>
<keyword evidence="7" id="KW-1185">Reference proteome</keyword>
<dbReference type="Gene3D" id="3.30.1490.450">
    <property type="match status" value="1"/>
</dbReference>
<dbReference type="Pfam" id="PF17481">
    <property type="entry name" value="Phage_sheath_domII"/>
    <property type="match status" value="1"/>
</dbReference>
<dbReference type="InterPro" id="IPR020287">
    <property type="entry name" value="Tail_sheath_C"/>
</dbReference>